<dbReference type="EMBL" id="ASGP02000001">
    <property type="protein sequence ID" value="KAH9527410.1"/>
    <property type="molecule type" value="Genomic_DNA"/>
</dbReference>
<evidence type="ECO:0000313" key="1">
    <source>
        <dbReference type="EMBL" id="KAH9527410.1"/>
    </source>
</evidence>
<reference evidence="1" key="2">
    <citation type="journal article" date="2022" name="Res Sq">
        <title>Comparative Genomics Reveals Insights into the Divergent Evolution of Astigmatic Mites and Household Pest Adaptations.</title>
        <authorList>
            <person name="Xiong Q."/>
            <person name="Wan A.T.-Y."/>
            <person name="Liu X.-Y."/>
            <person name="Fung C.S.-H."/>
            <person name="Xiao X."/>
            <person name="Malainual N."/>
            <person name="Hou J."/>
            <person name="Wang L."/>
            <person name="Wang M."/>
            <person name="Yang K."/>
            <person name="Cui Y."/>
            <person name="Leung E."/>
            <person name="Nong W."/>
            <person name="Shin S.-K."/>
            <person name="Au S."/>
            <person name="Jeong K.Y."/>
            <person name="Chew F.T."/>
            <person name="Hui J."/>
            <person name="Leung T.F."/>
            <person name="Tungtrongchitr A."/>
            <person name="Zhong N."/>
            <person name="Liu Z."/>
            <person name="Tsui S."/>
        </authorList>
    </citation>
    <scope>NUCLEOTIDE SEQUENCE</scope>
    <source>
        <strain evidence="1">Derf</strain>
        <tissue evidence="1">Whole organism</tissue>
    </source>
</reference>
<gene>
    <name evidence="1" type="ORF">DERF_001427</name>
</gene>
<proteinExistence type="predicted"/>
<comment type="caution">
    <text evidence="1">The sequence shown here is derived from an EMBL/GenBank/DDBJ whole genome shotgun (WGS) entry which is preliminary data.</text>
</comment>
<sequence length="42" mass="4983">MSITGVKNEMIMTIMNDDDQILNIKKGLILIEQYLWWVPFVQ</sequence>
<accession>A0A922LCZ7</accession>
<evidence type="ECO:0000313" key="2">
    <source>
        <dbReference type="Proteomes" id="UP000790347"/>
    </source>
</evidence>
<reference evidence="1" key="1">
    <citation type="submission" date="2013-05" db="EMBL/GenBank/DDBJ databases">
        <authorList>
            <person name="Yim A.K.Y."/>
            <person name="Chan T.F."/>
            <person name="Ji K.M."/>
            <person name="Liu X.Y."/>
            <person name="Zhou J.W."/>
            <person name="Li R.Q."/>
            <person name="Yang K.Y."/>
            <person name="Li J."/>
            <person name="Li M."/>
            <person name="Law P.T.W."/>
            <person name="Wu Y.L."/>
            <person name="Cai Z.L."/>
            <person name="Qin H."/>
            <person name="Bao Y."/>
            <person name="Leung R.K.K."/>
            <person name="Ng P.K.S."/>
            <person name="Zou J."/>
            <person name="Zhong X.J."/>
            <person name="Ran P.X."/>
            <person name="Zhong N.S."/>
            <person name="Liu Z.G."/>
            <person name="Tsui S.K.W."/>
        </authorList>
    </citation>
    <scope>NUCLEOTIDE SEQUENCE</scope>
    <source>
        <strain evidence="1">Derf</strain>
        <tissue evidence="1">Whole organism</tissue>
    </source>
</reference>
<dbReference type="AlphaFoldDB" id="A0A922LCZ7"/>
<dbReference type="Proteomes" id="UP000790347">
    <property type="component" value="Unassembled WGS sequence"/>
</dbReference>
<protein>
    <submittedName>
        <fullName evidence="1">Uncharacterized protein</fullName>
    </submittedName>
</protein>
<organism evidence="1 2">
    <name type="scientific">Dermatophagoides farinae</name>
    <name type="common">American house dust mite</name>
    <dbReference type="NCBI Taxonomy" id="6954"/>
    <lineage>
        <taxon>Eukaryota</taxon>
        <taxon>Metazoa</taxon>
        <taxon>Ecdysozoa</taxon>
        <taxon>Arthropoda</taxon>
        <taxon>Chelicerata</taxon>
        <taxon>Arachnida</taxon>
        <taxon>Acari</taxon>
        <taxon>Acariformes</taxon>
        <taxon>Sarcoptiformes</taxon>
        <taxon>Astigmata</taxon>
        <taxon>Psoroptidia</taxon>
        <taxon>Analgoidea</taxon>
        <taxon>Pyroglyphidae</taxon>
        <taxon>Dermatophagoidinae</taxon>
        <taxon>Dermatophagoides</taxon>
    </lineage>
</organism>
<keyword evidence="2" id="KW-1185">Reference proteome</keyword>
<name>A0A922LCZ7_DERFA</name>